<evidence type="ECO:0000313" key="2">
    <source>
        <dbReference type="EMBL" id="ESS58874.1"/>
    </source>
</evidence>
<dbReference type="VEuPathDB" id="TriTrypDB:TCDM_12350"/>
<protein>
    <submittedName>
        <fullName evidence="2">Uncharacterized protein</fullName>
    </submittedName>
</protein>
<comment type="caution">
    <text evidence="2">The sequence shown here is derived from an EMBL/GenBank/DDBJ whole genome shotgun (WGS) entry which is preliminary data.</text>
</comment>
<organism evidence="2 3">
    <name type="scientific">Trypanosoma cruzi Dm28c</name>
    <dbReference type="NCBI Taxonomy" id="1416333"/>
    <lineage>
        <taxon>Eukaryota</taxon>
        <taxon>Discoba</taxon>
        <taxon>Euglenozoa</taxon>
        <taxon>Kinetoplastea</taxon>
        <taxon>Metakinetoplastina</taxon>
        <taxon>Trypanosomatida</taxon>
        <taxon>Trypanosomatidae</taxon>
        <taxon>Trypanosoma</taxon>
        <taxon>Schizotrypanum</taxon>
    </lineage>
</organism>
<feature type="compositionally biased region" description="Basic residues" evidence="1">
    <location>
        <begin position="62"/>
        <end position="71"/>
    </location>
</feature>
<evidence type="ECO:0000313" key="3">
    <source>
        <dbReference type="Proteomes" id="UP000017861"/>
    </source>
</evidence>
<feature type="region of interest" description="Disordered" evidence="1">
    <location>
        <begin position="62"/>
        <end position="83"/>
    </location>
</feature>
<dbReference type="AlphaFoldDB" id="V5AUJ0"/>
<evidence type="ECO:0000256" key="1">
    <source>
        <dbReference type="SAM" id="MobiDB-lite"/>
    </source>
</evidence>
<name>V5AUJ0_TRYCR</name>
<gene>
    <name evidence="2" type="ORF">TCDM_12350</name>
</gene>
<proteinExistence type="predicted"/>
<dbReference type="Proteomes" id="UP000017861">
    <property type="component" value="Unassembled WGS sequence"/>
</dbReference>
<reference evidence="2 3" key="1">
    <citation type="journal article" date="2014" name="Genome Announc.">
        <title>Trypanosoma cruzi Clone Dm28c Draft Genome Sequence.</title>
        <authorList>
            <person name="Grisard E.C."/>
            <person name="Teixeira S.M."/>
            <person name="de Almeida L.G."/>
            <person name="Stoco P.H."/>
            <person name="Gerber A.L."/>
            <person name="Talavera-Lopez C."/>
            <person name="Lima O.C."/>
            <person name="Andersson B."/>
            <person name="de Vasconcelos A.T."/>
        </authorList>
    </citation>
    <scope>NUCLEOTIDE SEQUENCE [LARGE SCALE GENOMIC DNA]</scope>
    <source>
        <strain evidence="2 3">Dm28c</strain>
    </source>
</reference>
<dbReference type="EMBL" id="AYLP01000548">
    <property type="protein sequence ID" value="ESS58874.1"/>
    <property type="molecule type" value="Genomic_DNA"/>
</dbReference>
<sequence length="83" mass="9381">MAIVEVCTFVCLSMSKIAEQLCSKRESEERNGREKRIAHTQITHIITHTRSRGMGALNHKIKKENKTKSRSVGRPAHTLSLLP</sequence>
<accession>V5AUJ0</accession>